<dbReference type="STRING" id="1225564.AA309_18845"/>
<gene>
    <name evidence="3" type="ORF">AA309_18845</name>
</gene>
<evidence type="ECO:0000313" key="3">
    <source>
        <dbReference type="EMBL" id="KLK91654.1"/>
    </source>
</evidence>
<dbReference type="InterPro" id="IPR035437">
    <property type="entry name" value="SNase_OB-fold_sf"/>
</dbReference>
<protein>
    <submittedName>
        <fullName evidence="3">Uncharacterized protein</fullName>
    </submittedName>
</protein>
<comment type="caution">
    <text evidence="3">The sequence shown here is derived from an EMBL/GenBank/DDBJ whole genome shotgun (WGS) entry which is preliminary data.</text>
</comment>
<reference evidence="3 4" key="1">
    <citation type="submission" date="2015-05" db="EMBL/GenBank/DDBJ databases">
        <title>Draft genome sequence of Microvirga vignae strain BR3299, a novel nitrogen fixing bacteria isolated from Brazil semi-aired region.</title>
        <authorList>
            <person name="Zilli J.E."/>
            <person name="Passos S.R."/>
            <person name="Leite J."/>
            <person name="Baldani J.I."/>
            <person name="Xavier G.R."/>
            <person name="Rumjaneck N.G."/>
            <person name="Simoes-Araujo J.L."/>
        </authorList>
    </citation>
    <scope>NUCLEOTIDE SEQUENCE [LARGE SCALE GENOMIC DNA]</scope>
    <source>
        <strain evidence="3 4">BR3299</strain>
    </source>
</reference>
<feature type="compositionally biased region" description="Polar residues" evidence="2">
    <location>
        <begin position="1"/>
        <end position="11"/>
    </location>
</feature>
<name>A0A0H1R9A8_9HYPH</name>
<dbReference type="Proteomes" id="UP000035489">
    <property type="component" value="Unassembled WGS sequence"/>
</dbReference>
<dbReference type="SUPFAM" id="SSF50199">
    <property type="entry name" value="Staphylococcal nuclease"/>
    <property type="match status" value="1"/>
</dbReference>
<evidence type="ECO:0000256" key="1">
    <source>
        <dbReference type="SAM" id="Coils"/>
    </source>
</evidence>
<proteinExistence type="predicted"/>
<evidence type="ECO:0000256" key="2">
    <source>
        <dbReference type="SAM" id="MobiDB-lite"/>
    </source>
</evidence>
<keyword evidence="4" id="KW-1185">Reference proteome</keyword>
<feature type="region of interest" description="Disordered" evidence="2">
    <location>
        <begin position="252"/>
        <end position="293"/>
    </location>
</feature>
<dbReference type="AlphaFoldDB" id="A0A0H1R9A8"/>
<feature type="region of interest" description="Disordered" evidence="2">
    <location>
        <begin position="1"/>
        <end position="44"/>
    </location>
</feature>
<feature type="coiled-coil region" evidence="1">
    <location>
        <begin position="148"/>
        <end position="182"/>
    </location>
</feature>
<dbReference type="PATRIC" id="fig|1225564.3.peg.5044"/>
<sequence length="415" mass="44668">MAENQTLTGESNLGLRSRSNIQDLRTTERDSKPVSRTETSGVGNAPNVLHLLVNSPERRQFAKDLEHLLRDGKIEEAESHLSKAINVATFAILLQDQLRTPSLLAELQTLGLRDDNQSTALPAAAGQHVAPSPDSSGATHVVPTSDELAELKAARDREQQRADALSRDLATVTEELHALQALRAQEAASAAVNAQQWAELKASFEKERERADAVRRDLAVMAEERHALQQLRGQDAVLAADSRRELQELKEQLGRERQRNRAASAVHQKAEQSQSSKSGEPIGMASLAPSHGASSLGSLPVRAAAVQANTYRLRGVPNVVDAATLSLQGRTIHLFGVQADGDAGSANELTKYLDGREVDCEPAGPTDVYRCQVDRMDLSLVVLFNGGGRAAPDAPPGLTLAADRARSARVGVWSK</sequence>
<evidence type="ECO:0000313" key="4">
    <source>
        <dbReference type="Proteomes" id="UP000035489"/>
    </source>
</evidence>
<accession>A0A0H1R9A8</accession>
<dbReference type="EMBL" id="LCYG01000051">
    <property type="protein sequence ID" value="KLK91654.1"/>
    <property type="molecule type" value="Genomic_DNA"/>
</dbReference>
<feature type="compositionally biased region" description="Basic and acidic residues" evidence="2">
    <location>
        <begin position="25"/>
        <end position="35"/>
    </location>
</feature>
<keyword evidence="1" id="KW-0175">Coiled coil</keyword>
<organism evidence="3 4">
    <name type="scientific">Microvirga vignae</name>
    <dbReference type="NCBI Taxonomy" id="1225564"/>
    <lineage>
        <taxon>Bacteria</taxon>
        <taxon>Pseudomonadati</taxon>
        <taxon>Pseudomonadota</taxon>
        <taxon>Alphaproteobacteria</taxon>
        <taxon>Hyphomicrobiales</taxon>
        <taxon>Methylobacteriaceae</taxon>
        <taxon>Microvirga</taxon>
    </lineage>
</organism>